<keyword evidence="7 15" id="KW-0067">ATP-binding</keyword>
<keyword evidence="4 15" id="KW-0227">DNA damage</keyword>
<dbReference type="RefSeq" id="WP_128752421.1">
    <property type="nucleotide sequence ID" value="NZ_CP035282.1"/>
</dbReference>
<dbReference type="CDD" id="cd18811">
    <property type="entry name" value="SF2_C_RecG"/>
    <property type="match status" value="1"/>
</dbReference>
<evidence type="ECO:0000256" key="9">
    <source>
        <dbReference type="ARBA" id="ARBA00023172"/>
    </source>
</evidence>
<dbReference type="EMBL" id="CP035282">
    <property type="protein sequence ID" value="QAT61564.1"/>
    <property type="molecule type" value="Genomic_DNA"/>
</dbReference>
<keyword evidence="9 15" id="KW-0233">DNA recombination</keyword>
<evidence type="ECO:0000256" key="15">
    <source>
        <dbReference type="RuleBase" id="RU363016"/>
    </source>
</evidence>
<dbReference type="GO" id="GO:0005524">
    <property type="term" value="F:ATP binding"/>
    <property type="evidence" value="ECO:0007669"/>
    <property type="project" value="UniProtKB-KW"/>
</dbReference>
<comment type="catalytic activity">
    <reaction evidence="14 15">
        <text>ATP + H2O = ADP + phosphate + H(+)</text>
        <dbReference type="Rhea" id="RHEA:13065"/>
        <dbReference type="ChEBI" id="CHEBI:15377"/>
        <dbReference type="ChEBI" id="CHEBI:15378"/>
        <dbReference type="ChEBI" id="CHEBI:30616"/>
        <dbReference type="ChEBI" id="CHEBI:43474"/>
        <dbReference type="ChEBI" id="CHEBI:456216"/>
        <dbReference type="EC" id="5.6.2.4"/>
    </reaction>
</comment>
<dbReference type="InterPro" id="IPR047112">
    <property type="entry name" value="RecG/Mfd"/>
</dbReference>
<dbReference type="PROSITE" id="PS51192">
    <property type="entry name" value="HELICASE_ATP_BIND_1"/>
    <property type="match status" value="1"/>
</dbReference>
<evidence type="ECO:0000256" key="5">
    <source>
        <dbReference type="ARBA" id="ARBA00022801"/>
    </source>
</evidence>
<dbReference type="EC" id="5.6.2.4" evidence="13 15"/>
<proteinExistence type="inferred from homology"/>
<dbReference type="InterPro" id="IPR027417">
    <property type="entry name" value="P-loop_NTPase"/>
</dbReference>
<dbReference type="SMART" id="SM00490">
    <property type="entry name" value="HELICc"/>
    <property type="match status" value="1"/>
</dbReference>
<dbReference type="InterPro" id="IPR012340">
    <property type="entry name" value="NA-bd_OB-fold"/>
</dbReference>
<dbReference type="CDD" id="cd04488">
    <property type="entry name" value="RecG_wedge_OBF"/>
    <property type="match status" value="1"/>
</dbReference>
<feature type="domain" description="Helicase ATP-binding" evidence="16">
    <location>
        <begin position="273"/>
        <end position="434"/>
    </location>
</feature>
<dbReference type="InterPro" id="IPR045562">
    <property type="entry name" value="RecG_dom3_C"/>
</dbReference>
<dbReference type="GO" id="GO:0003677">
    <property type="term" value="F:DNA binding"/>
    <property type="evidence" value="ECO:0007669"/>
    <property type="project" value="UniProtKB-KW"/>
</dbReference>
<dbReference type="InterPro" id="IPR033454">
    <property type="entry name" value="RecG_wedge"/>
</dbReference>
<evidence type="ECO:0000259" key="17">
    <source>
        <dbReference type="PROSITE" id="PS51194"/>
    </source>
</evidence>
<evidence type="ECO:0000256" key="7">
    <source>
        <dbReference type="ARBA" id="ARBA00022840"/>
    </source>
</evidence>
<evidence type="ECO:0000256" key="12">
    <source>
        <dbReference type="ARBA" id="ARBA00034617"/>
    </source>
</evidence>
<dbReference type="PANTHER" id="PTHR47964:SF1">
    <property type="entry name" value="ATP-DEPENDENT DNA HELICASE HOMOLOG RECG, CHLOROPLASTIC"/>
    <property type="match status" value="1"/>
</dbReference>
<dbReference type="SUPFAM" id="SSF52540">
    <property type="entry name" value="P-loop containing nucleoside triphosphate hydrolases"/>
    <property type="match status" value="2"/>
</dbReference>
<dbReference type="InterPro" id="IPR004609">
    <property type="entry name" value="ATP-dep_DNA_helicase_RecG"/>
</dbReference>
<evidence type="ECO:0000256" key="4">
    <source>
        <dbReference type="ARBA" id="ARBA00022763"/>
    </source>
</evidence>
<organism evidence="18 19">
    <name type="scientific">Acidilutibacter cellobiosedens</name>
    <dbReference type="NCBI Taxonomy" id="2507161"/>
    <lineage>
        <taxon>Bacteria</taxon>
        <taxon>Bacillati</taxon>
        <taxon>Bacillota</taxon>
        <taxon>Tissierellia</taxon>
        <taxon>Tissierellales</taxon>
        <taxon>Acidilutibacteraceae</taxon>
        <taxon>Acidilutibacter</taxon>
    </lineage>
</organism>
<evidence type="ECO:0000313" key="19">
    <source>
        <dbReference type="Proteomes" id="UP000287969"/>
    </source>
</evidence>
<evidence type="ECO:0000259" key="16">
    <source>
        <dbReference type="PROSITE" id="PS51192"/>
    </source>
</evidence>
<keyword evidence="11" id="KW-0413">Isomerase</keyword>
<dbReference type="CDD" id="cd17992">
    <property type="entry name" value="DEXHc_RecG"/>
    <property type="match status" value="1"/>
</dbReference>
<dbReference type="KEGG" id="spoa:EQM13_08215"/>
<dbReference type="NCBIfam" id="NF008168">
    <property type="entry name" value="PRK10917.2-2"/>
    <property type="match status" value="1"/>
</dbReference>
<keyword evidence="10 15" id="KW-0234">DNA repair</keyword>
<dbReference type="InterPro" id="IPR001650">
    <property type="entry name" value="Helicase_C-like"/>
</dbReference>
<comment type="catalytic activity">
    <reaction evidence="12 15">
        <text>Couples ATP hydrolysis with the unwinding of duplex DNA by translocating in the 3'-5' direction.</text>
        <dbReference type="EC" id="5.6.2.4"/>
    </reaction>
</comment>
<evidence type="ECO:0000256" key="2">
    <source>
        <dbReference type="ARBA" id="ARBA00017846"/>
    </source>
</evidence>
<dbReference type="GO" id="GO:0006281">
    <property type="term" value="P:DNA repair"/>
    <property type="evidence" value="ECO:0007669"/>
    <property type="project" value="UniProtKB-UniRule"/>
</dbReference>
<dbReference type="NCBIfam" id="NF008165">
    <property type="entry name" value="PRK10917.1-3"/>
    <property type="match status" value="1"/>
</dbReference>
<dbReference type="Pfam" id="PF17191">
    <property type="entry name" value="RecG_wedge"/>
    <property type="match status" value="1"/>
</dbReference>
<dbReference type="Gene3D" id="3.40.50.300">
    <property type="entry name" value="P-loop containing nucleotide triphosphate hydrolases"/>
    <property type="match status" value="2"/>
</dbReference>
<dbReference type="OrthoDB" id="9804325at2"/>
<dbReference type="NCBIfam" id="TIGR00643">
    <property type="entry name" value="recG"/>
    <property type="match status" value="1"/>
</dbReference>
<dbReference type="Pfam" id="PF19833">
    <property type="entry name" value="RecG_dom3_C"/>
    <property type="match status" value="1"/>
</dbReference>
<dbReference type="Pfam" id="PF00270">
    <property type="entry name" value="DEAD"/>
    <property type="match status" value="1"/>
</dbReference>
<dbReference type="SMART" id="SM00487">
    <property type="entry name" value="DEXDc"/>
    <property type="match status" value="1"/>
</dbReference>
<keyword evidence="19" id="KW-1185">Reference proteome</keyword>
<gene>
    <name evidence="18" type="primary">recG</name>
    <name evidence="18" type="ORF">EQM13_08215</name>
</gene>
<feature type="domain" description="Helicase C-terminal" evidence="17">
    <location>
        <begin position="453"/>
        <end position="613"/>
    </location>
</feature>
<evidence type="ECO:0000313" key="18">
    <source>
        <dbReference type="EMBL" id="QAT61564.1"/>
    </source>
</evidence>
<name>A0A410QCH7_9FIRM</name>
<evidence type="ECO:0000256" key="3">
    <source>
        <dbReference type="ARBA" id="ARBA00022741"/>
    </source>
</evidence>
<keyword evidence="6 15" id="KW-0347">Helicase</keyword>
<dbReference type="SUPFAM" id="SSF50249">
    <property type="entry name" value="Nucleic acid-binding proteins"/>
    <property type="match status" value="1"/>
</dbReference>
<dbReference type="PANTHER" id="PTHR47964">
    <property type="entry name" value="ATP-DEPENDENT DNA HELICASE HOMOLOG RECG, CHLOROPLASTIC"/>
    <property type="match status" value="1"/>
</dbReference>
<evidence type="ECO:0000256" key="8">
    <source>
        <dbReference type="ARBA" id="ARBA00023125"/>
    </source>
</evidence>
<reference evidence="19" key="1">
    <citation type="submission" date="2019-01" db="EMBL/GenBank/DDBJ databases">
        <title>Draft genomes of a novel of Sporanaerobacter strains.</title>
        <authorList>
            <person name="Ma S."/>
        </authorList>
    </citation>
    <scope>NUCLEOTIDE SEQUENCE [LARGE SCALE GENOMIC DNA]</scope>
    <source>
        <strain evidence="19">NJN-17</strain>
    </source>
</reference>
<dbReference type="GO" id="GO:0006310">
    <property type="term" value="P:DNA recombination"/>
    <property type="evidence" value="ECO:0007669"/>
    <property type="project" value="UniProtKB-UniRule"/>
</dbReference>
<dbReference type="GO" id="GO:0043138">
    <property type="term" value="F:3'-5' DNA helicase activity"/>
    <property type="evidence" value="ECO:0007669"/>
    <property type="project" value="UniProtKB-EC"/>
</dbReference>
<keyword evidence="5 15" id="KW-0378">Hydrolase</keyword>
<dbReference type="Pfam" id="PF00271">
    <property type="entry name" value="Helicase_C"/>
    <property type="match status" value="1"/>
</dbReference>
<evidence type="ECO:0000256" key="13">
    <source>
        <dbReference type="ARBA" id="ARBA00034808"/>
    </source>
</evidence>
<evidence type="ECO:0000256" key="10">
    <source>
        <dbReference type="ARBA" id="ARBA00023204"/>
    </source>
</evidence>
<evidence type="ECO:0000256" key="1">
    <source>
        <dbReference type="ARBA" id="ARBA00007504"/>
    </source>
</evidence>
<keyword evidence="8" id="KW-0238">DNA-binding</keyword>
<comment type="function">
    <text evidence="15">Plays a critical role in recombination and DNA repair. Helps process Holliday junction intermediates to mature products by catalyzing branch migration. Has replication fork regression activity, unwinds stalled or blocked replication forks to make a HJ that can be resolved. Has a DNA unwinding activity characteristic of a DNA helicase with 3'-5' polarity.</text>
</comment>
<evidence type="ECO:0000256" key="6">
    <source>
        <dbReference type="ARBA" id="ARBA00022806"/>
    </source>
</evidence>
<evidence type="ECO:0000256" key="11">
    <source>
        <dbReference type="ARBA" id="ARBA00023235"/>
    </source>
</evidence>
<evidence type="ECO:0000256" key="14">
    <source>
        <dbReference type="ARBA" id="ARBA00048988"/>
    </source>
</evidence>
<dbReference type="GO" id="GO:0016887">
    <property type="term" value="F:ATP hydrolysis activity"/>
    <property type="evidence" value="ECO:0007669"/>
    <property type="project" value="RHEA"/>
</dbReference>
<protein>
    <recommendedName>
        <fullName evidence="2 15">ATP-dependent DNA helicase RecG</fullName>
        <ecNumber evidence="13 15">5.6.2.4</ecNumber>
    </recommendedName>
</protein>
<dbReference type="InterPro" id="IPR014001">
    <property type="entry name" value="Helicase_ATP-bd"/>
</dbReference>
<accession>A0A410QCH7</accession>
<dbReference type="Gene3D" id="2.40.50.140">
    <property type="entry name" value="Nucleic acid-binding proteins"/>
    <property type="match status" value="1"/>
</dbReference>
<dbReference type="PROSITE" id="PS51194">
    <property type="entry name" value="HELICASE_CTER"/>
    <property type="match status" value="1"/>
</dbReference>
<dbReference type="InterPro" id="IPR011545">
    <property type="entry name" value="DEAD/DEAH_box_helicase_dom"/>
</dbReference>
<sequence length="686" mass="78401">MDRLSASVQYVKGVGPKRASRLKKLGIVTIEDLLYYFPRTYEDRTKYSKIRDCADGEKVSLNVVIAGSPSILRPRRKLSILKVPVKDSTGAAYLVWFNQDYLADNFSEGEEISVNGKIKRNNFETQIISPVYEKRNKGNKVGSIVPIYSVTDKLSVNEMNIMIANALKEYIDEIEEIFPDDLLKSFNLISIKDAIKNIHFPQNRETFMAARRRLVFEELFILQLCLFIIKKKFGLKDDGISFDKDVNINEFTENLPFKLTKAQEKVFEEIQRDMESKRQMNRLIQGDVGSGKTVVALMAIYKAVKSGYQATMMAPTEILANQHYESVCKFFDGMGIKCELLTGSLSVKAKKRILDELQSDDIDVLIGTHAVIQDNVKFNKLGLVITDEQHRFGVKQRKLLSEKGLNPDTIVMTATPIPRTLALILYGDLDISIIDELPPGRKKVETYAVGVSYIKRVNEFIKKQVRGGRQAYIVCPLIEESEELNLKSVEELYEKFKNETFKEFSVGLLHGRMKSSEKDEIMENFKSHNIDILVSTTVIEVGVNIPNANIMVIYNAERFGLSQLHQLRGRVGRGEYQSYCILINESGSKISRERMKILQSTTNGFIISEKDLELRGPGEFLGLKQHGLPDLKIANLFTDMDILREVQKRVMEILTKDPELKDEKYKKIKERMKKMFKGKIDEIIFN</sequence>
<dbReference type="Proteomes" id="UP000287969">
    <property type="component" value="Chromosome"/>
</dbReference>
<comment type="similarity">
    <text evidence="1 15">Belongs to the helicase family. RecG subfamily.</text>
</comment>
<dbReference type="AlphaFoldDB" id="A0A410QCH7"/>
<keyword evidence="3 15" id="KW-0547">Nucleotide-binding</keyword>